<evidence type="ECO:0000313" key="3">
    <source>
        <dbReference type="EMBL" id="ORA63661.1"/>
    </source>
</evidence>
<feature type="region of interest" description="Disordered" evidence="1">
    <location>
        <begin position="85"/>
        <end position="106"/>
    </location>
</feature>
<feature type="region of interest" description="Disordered" evidence="1">
    <location>
        <begin position="150"/>
        <end position="195"/>
    </location>
</feature>
<dbReference type="OrthoDB" id="3628326at2"/>
<sequence>MEYVVTGASVFVLWGISAAVAGLIANDRERNPWAFAAITFFFLGPLGVGLAILAPHGAVERARLISARATLAGVAKRKAARAAAEAAESAEPETAGSDAPADGVQSAAAVEEPVVEVVEAVEVAEAAAEPVAEVEVAAVEVAAVEPEPVVVQPEAAEPEAAVEPEPKAAVESEPNAVEDKPAASPKPAAKPAAEAKRELRTIACPKCKTKNAVPIDARRMRCRKCREISAVAA</sequence>
<feature type="compositionally biased region" description="Low complexity" evidence="1">
    <location>
        <begin position="182"/>
        <end position="192"/>
    </location>
</feature>
<keyword evidence="2" id="KW-0812">Transmembrane</keyword>
<dbReference type="Proteomes" id="UP000192801">
    <property type="component" value="Unassembled WGS sequence"/>
</dbReference>
<evidence type="ECO:0000256" key="1">
    <source>
        <dbReference type="SAM" id="MobiDB-lite"/>
    </source>
</evidence>
<dbReference type="AlphaFoldDB" id="A0A1X0CTY1"/>
<dbReference type="STRING" id="444597.BST26_20310"/>
<name>A0A1X0CTY1_9MYCO</name>
<dbReference type="RefSeq" id="WP_083033621.1">
    <property type="nucleotide sequence ID" value="NZ_AP022618.1"/>
</dbReference>
<keyword evidence="2" id="KW-0472">Membrane</keyword>
<accession>A0A1X0CTY1</accession>
<feature type="compositionally biased region" description="Low complexity" evidence="1">
    <location>
        <begin position="85"/>
        <end position="97"/>
    </location>
</feature>
<dbReference type="EMBL" id="MVHS01000081">
    <property type="protein sequence ID" value="ORA63661.1"/>
    <property type="molecule type" value="Genomic_DNA"/>
</dbReference>
<protein>
    <submittedName>
        <fullName evidence="3">Uncharacterized protein</fullName>
    </submittedName>
</protein>
<evidence type="ECO:0000256" key="2">
    <source>
        <dbReference type="SAM" id="Phobius"/>
    </source>
</evidence>
<gene>
    <name evidence="3" type="ORF">BST26_20310</name>
</gene>
<reference evidence="3 4" key="1">
    <citation type="submission" date="2016-12" db="EMBL/GenBank/DDBJ databases">
        <title>The new phylogeny of genus Mycobacterium.</title>
        <authorList>
            <person name="Tortoli E."/>
            <person name="Trovato A."/>
            <person name="Cirillo D.M."/>
        </authorList>
    </citation>
    <scope>NUCLEOTIDE SEQUENCE [LARGE SCALE GENOMIC DNA]</scope>
    <source>
        <strain evidence="3 4">DSM 45130</strain>
    </source>
</reference>
<organism evidence="3 4">
    <name type="scientific">Mycolicibacterium insubricum</name>
    <dbReference type="NCBI Taxonomy" id="444597"/>
    <lineage>
        <taxon>Bacteria</taxon>
        <taxon>Bacillati</taxon>
        <taxon>Actinomycetota</taxon>
        <taxon>Actinomycetes</taxon>
        <taxon>Mycobacteriales</taxon>
        <taxon>Mycobacteriaceae</taxon>
        <taxon>Mycolicibacterium</taxon>
    </lineage>
</organism>
<evidence type="ECO:0000313" key="4">
    <source>
        <dbReference type="Proteomes" id="UP000192801"/>
    </source>
</evidence>
<keyword evidence="2" id="KW-1133">Transmembrane helix</keyword>
<proteinExistence type="predicted"/>
<comment type="caution">
    <text evidence="3">The sequence shown here is derived from an EMBL/GenBank/DDBJ whole genome shotgun (WGS) entry which is preliminary data.</text>
</comment>
<keyword evidence="4" id="KW-1185">Reference proteome</keyword>
<feature type="transmembrane region" description="Helical" evidence="2">
    <location>
        <begin position="32"/>
        <end position="54"/>
    </location>
</feature>